<feature type="binding site" evidence="2">
    <location>
        <position position="239"/>
    </location>
    <ligand>
        <name>Fe cation</name>
        <dbReference type="ChEBI" id="CHEBI:24875"/>
    </ligand>
</feature>
<dbReference type="SUPFAM" id="SSF53850">
    <property type="entry name" value="Periplasmic binding protein-like II"/>
    <property type="match status" value="1"/>
</dbReference>
<comment type="caution">
    <text evidence="4">The sequence shown here is derived from an EMBL/GenBank/DDBJ whole genome shotgun (WGS) entry which is preliminary data.</text>
</comment>
<dbReference type="PANTHER" id="PTHR30006:SF2">
    <property type="entry name" value="ABC TRANSPORTER SUBSTRATE-BINDING PROTEIN"/>
    <property type="match status" value="1"/>
</dbReference>
<gene>
    <name evidence="4" type="ORF">AMD00_21010</name>
</gene>
<dbReference type="Proteomes" id="UP000036867">
    <property type="component" value="Unassembled WGS sequence"/>
</dbReference>
<dbReference type="OrthoDB" id="9791045at2"/>
<protein>
    <submittedName>
        <fullName evidence="4">ABC transporter substrate-binding protein</fullName>
    </submittedName>
</protein>
<feature type="chain" id="PRO_5038806464" evidence="3">
    <location>
        <begin position="24"/>
        <end position="344"/>
    </location>
</feature>
<keyword evidence="2" id="KW-0408">Iron</keyword>
<evidence type="ECO:0000256" key="1">
    <source>
        <dbReference type="ARBA" id="ARBA00022729"/>
    </source>
</evidence>
<accession>A0A0M0LB60</accession>
<evidence type="ECO:0000256" key="3">
    <source>
        <dbReference type="SAM" id="SignalP"/>
    </source>
</evidence>
<dbReference type="GO" id="GO:0030975">
    <property type="term" value="F:thiamine binding"/>
    <property type="evidence" value="ECO:0007669"/>
    <property type="project" value="TreeGrafter"/>
</dbReference>
<reference evidence="5" key="1">
    <citation type="submission" date="2015-08" db="EMBL/GenBank/DDBJ databases">
        <title>Fjat-10028 dsm 16317.</title>
        <authorList>
            <person name="Liu B."/>
            <person name="Wang J."/>
            <person name="Zhu Y."/>
            <person name="Liu G."/>
            <person name="Chen Q."/>
            <person name="Chen Z."/>
            <person name="Lan J."/>
            <person name="Che J."/>
            <person name="Ge C."/>
            <person name="Shi H."/>
            <person name="Pan Z."/>
            <person name="Liu X."/>
        </authorList>
    </citation>
    <scope>NUCLEOTIDE SEQUENCE [LARGE SCALE GENOMIC DNA]</scope>
    <source>
        <strain evidence="5">DSM 16317</strain>
    </source>
</reference>
<dbReference type="GO" id="GO:0046872">
    <property type="term" value="F:metal ion binding"/>
    <property type="evidence" value="ECO:0007669"/>
    <property type="project" value="UniProtKB-KW"/>
</dbReference>
<dbReference type="Gene3D" id="3.40.190.10">
    <property type="entry name" value="Periplasmic binding protein-like II"/>
    <property type="match status" value="2"/>
</dbReference>
<dbReference type="GeneID" id="301138581"/>
<dbReference type="AlphaFoldDB" id="A0A0M0LB60"/>
<dbReference type="CDD" id="cd13547">
    <property type="entry name" value="PBP2_Fbp_like_2"/>
    <property type="match status" value="1"/>
</dbReference>
<organism evidence="4 5">
    <name type="scientific">Viridibacillus arvi</name>
    <dbReference type="NCBI Taxonomy" id="263475"/>
    <lineage>
        <taxon>Bacteria</taxon>
        <taxon>Bacillati</taxon>
        <taxon>Bacillota</taxon>
        <taxon>Bacilli</taxon>
        <taxon>Bacillales</taxon>
        <taxon>Caryophanaceae</taxon>
        <taxon>Viridibacillus</taxon>
    </lineage>
</organism>
<dbReference type="STRING" id="263475.AMD00_21010"/>
<dbReference type="PROSITE" id="PS51257">
    <property type="entry name" value="PROKAR_LIPOPROTEIN"/>
    <property type="match status" value="1"/>
</dbReference>
<dbReference type="EMBL" id="LILB01000008">
    <property type="protein sequence ID" value="KOO48077.1"/>
    <property type="molecule type" value="Genomic_DNA"/>
</dbReference>
<dbReference type="GO" id="GO:0015888">
    <property type="term" value="P:thiamine transport"/>
    <property type="evidence" value="ECO:0007669"/>
    <property type="project" value="TreeGrafter"/>
</dbReference>
<dbReference type="InterPro" id="IPR026045">
    <property type="entry name" value="Ferric-bd"/>
</dbReference>
<dbReference type="GO" id="GO:0030288">
    <property type="term" value="C:outer membrane-bounded periplasmic space"/>
    <property type="evidence" value="ECO:0007669"/>
    <property type="project" value="TreeGrafter"/>
</dbReference>
<keyword evidence="1 3" id="KW-0732">Signal</keyword>
<dbReference type="Pfam" id="PF13343">
    <property type="entry name" value="SBP_bac_6"/>
    <property type="match status" value="1"/>
</dbReference>
<keyword evidence="2" id="KW-0479">Metal-binding</keyword>
<evidence type="ECO:0000313" key="5">
    <source>
        <dbReference type="Proteomes" id="UP000036867"/>
    </source>
</evidence>
<proteinExistence type="predicted"/>
<feature type="signal peptide" evidence="3">
    <location>
        <begin position="1"/>
        <end position="23"/>
    </location>
</feature>
<dbReference type="PATRIC" id="fig|263475.3.peg.3057"/>
<dbReference type="GO" id="GO:0030976">
    <property type="term" value="F:thiamine pyrophosphate binding"/>
    <property type="evidence" value="ECO:0007669"/>
    <property type="project" value="TreeGrafter"/>
</dbReference>
<dbReference type="RefSeq" id="WP_053418949.1">
    <property type="nucleotide sequence ID" value="NZ_LILB01000008.1"/>
</dbReference>
<evidence type="ECO:0000256" key="2">
    <source>
        <dbReference type="PIRSR" id="PIRSR002825-1"/>
    </source>
</evidence>
<name>A0A0M0LB60_9BACL</name>
<sequence>MKKSSLKMIATVGTLLTLALALAGCGNNDTAANEGESSAQSKENKTLTVYSAGPDGLAANVQQAFEEKTGMKVEMFQGTTGKILSRLEAEKTNPVADVVVLASVASMDGMKEADQLQSYKDAENADKINSDWSDAEGYYYGYSASALGIAYNTKNAKTVPSEWSDLAKAEWKDKINIPDPSLSGSAVDFIYGYTEAEKTGWDIIQSWKTNGLQVNGANKEALDSVITGDKDATISGVDYMAYKAKADGEPVEIVYPKSGTVVSPRAVGIMKDAKNVDGAQAYVNFLLSDEGQKLVTDAYLLPGNKEIPVKDRAALDEIPQLTVNWKDAETKQIDILTKFNEIFQ</sequence>
<dbReference type="PIRSF" id="PIRSF002825">
    <property type="entry name" value="CfbpA"/>
    <property type="match status" value="1"/>
</dbReference>
<dbReference type="PANTHER" id="PTHR30006">
    <property type="entry name" value="THIAMINE-BINDING PERIPLASMIC PROTEIN-RELATED"/>
    <property type="match status" value="1"/>
</dbReference>
<keyword evidence="5" id="KW-1185">Reference proteome</keyword>
<evidence type="ECO:0000313" key="4">
    <source>
        <dbReference type="EMBL" id="KOO48077.1"/>
    </source>
</evidence>